<protein>
    <recommendedName>
        <fullName evidence="5">Bifunctional inhibitor/plant lipid transfer protein/seed storage helical domain-containing protein</fullName>
    </recommendedName>
</protein>
<dbReference type="SUPFAM" id="SSF47699">
    <property type="entry name" value="Bifunctional inhibitor/lipid-transfer protein/seed storage 2S albumin"/>
    <property type="match status" value="1"/>
</dbReference>
<dbReference type="InterPro" id="IPR036312">
    <property type="entry name" value="Bifun_inhib/LTP/seed_sf"/>
</dbReference>
<feature type="signal peptide" evidence="4">
    <location>
        <begin position="1"/>
        <end position="21"/>
    </location>
</feature>
<dbReference type="GO" id="GO:0045735">
    <property type="term" value="F:nutrient reservoir activity"/>
    <property type="evidence" value="ECO:0007669"/>
    <property type="project" value="UniProtKB-KW"/>
</dbReference>
<organism evidence="6 7">
    <name type="scientific">Corchorus olitorius</name>
    <dbReference type="NCBI Taxonomy" id="93759"/>
    <lineage>
        <taxon>Eukaryota</taxon>
        <taxon>Viridiplantae</taxon>
        <taxon>Streptophyta</taxon>
        <taxon>Embryophyta</taxon>
        <taxon>Tracheophyta</taxon>
        <taxon>Spermatophyta</taxon>
        <taxon>Magnoliopsida</taxon>
        <taxon>eudicotyledons</taxon>
        <taxon>Gunneridae</taxon>
        <taxon>Pentapetalae</taxon>
        <taxon>rosids</taxon>
        <taxon>malvids</taxon>
        <taxon>Malvales</taxon>
        <taxon>Malvaceae</taxon>
        <taxon>Grewioideae</taxon>
        <taxon>Apeibeae</taxon>
        <taxon>Corchorus</taxon>
    </lineage>
</organism>
<evidence type="ECO:0000256" key="3">
    <source>
        <dbReference type="ARBA" id="ARBA00023129"/>
    </source>
</evidence>
<dbReference type="InterPro" id="IPR016140">
    <property type="entry name" value="Bifunc_inhib/LTP/seed_store"/>
</dbReference>
<dbReference type="Proteomes" id="UP000187203">
    <property type="component" value="Unassembled WGS sequence"/>
</dbReference>
<feature type="domain" description="Bifunctional inhibitor/plant lipid transfer protein/seed storage helical" evidence="5">
    <location>
        <begin position="45"/>
        <end position="128"/>
    </location>
</feature>
<keyword evidence="7" id="KW-1185">Reference proteome</keyword>
<sequence>MAKLTLLATFFLTLFLVLVAASVSTNENSSQTSEIIQNKGLNRACEKFLTKSCRRIQMVTNTIKGTSSCRHQLRSCCEELEQIEVQRRCHEIRRFVREKLEEEEFRGRERKEMLQKAKNLPALCYMGIGRCDIRPFFLGLD</sequence>
<keyword evidence="2" id="KW-0758">Storage protein</keyword>
<name>A0A1R3HPW7_9ROSI</name>
<keyword evidence="3" id="KW-0708">Seed storage protein</keyword>
<evidence type="ECO:0000259" key="5">
    <source>
        <dbReference type="Pfam" id="PF00234"/>
    </source>
</evidence>
<accession>A0A1R3HPW7</accession>
<evidence type="ECO:0000256" key="1">
    <source>
        <dbReference type="ARBA" id="ARBA00008262"/>
    </source>
</evidence>
<proteinExistence type="inferred from homology"/>
<dbReference type="InterPro" id="IPR000617">
    <property type="entry name" value="Napin/2SS/CON"/>
</dbReference>
<evidence type="ECO:0000256" key="2">
    <source>
        <dbReference type="ARBA" id="ARBA00022761"/>
    </source>
</evidence>
<gene>
    <name evidence="6" type="ORF">COLO4_27651</name>
</gene>
<evidence type="ECO:0000313" key="7">
    <source>
        <dbReference type="Proteomes" id="UP000187203"/>
    </source>
</evidence>
<dbReference type="PANTHER" id="PTHR35496">
    <property type="entry name" value="2S SEED STORAGE PROTEIN 1-RELATED"/>
    <property type="match status" value="1"/>
</dbReference>
<dbReference type="OrthoDB" id="1922883at2759"/>
<keyword evidence="4" id="KW-0732">Signal</keyword>
<dbReference type="STRING" id="93759.A0A1R3HPW7"/>
<dbReference type="PANTHER" id="PTHR35496:SF4">
    <property type="entry name" value="2S SULFUR-RICH SEED STORAGE PROTEIN 2-LIKE"/>
    <property type="match status" value="1"/>
</dbReference>
<dbReference type="Pfam" id="PF00234">
    <property type="entry name" value="Tryp_alpha_amyl"/>
    <property type="match status" value="1"/>
</dbReference>
<dbReference type="EMBL" id="AWUE01019655">
    <property type="protein sequence ID" value="OMO72373.1"/>
    <property type="molecule type" value="Genomic_DNA"/>
</dbReference>
<reference evidence="7" key="1">
    <citation type="submission" date="2013-09" db="EMBL/GenBank/DDBJ databases">
        <title>Corchorus olitorius genome sequencing.</title>
        <authorList>
            <person name="Alam M."/>
            <person name="Haque M.S."/>
            <person name="Islam M.S."/>
            <person name="Emdad E.M."/>
            <person name="Islam M.M."/>
            <person name="Ahmed B."/>
            <person name="Halim A."/>
            <person name="Hossen Q.M.M."/>
            <person name="Hossain M.Z."/>
            <person name="Ahmed R."/>
            <person name="Khan M.M."/>
            <person name="Islam R."/>
            <person name="Rashid M.M."/>
            <person name="Khan S.A."/>
            <person name="Rahman M.S."/>
            <person name="Alam M."/>
            <person name="Yahiya A.S."/>
            <person name="Khan M.S."/>
            <person name="Azam M.S."/>
            <person name="Haque T."/>
            <person name="Lashkar M.Z.H."/>
            <person name="Akhand A.I."/>
            <person name="Morshed G."/>
            <person name="Roy S."/>
            <person name="Uddin K.S."/>
            <person name="Rabeya T."/>
            <person name="Hossain A.S."/>
            <person name="Chowdhury A."/>
            <person name="Snigdha A.R."/>
            <person name="Mortoza M.S."/>
            <person name="Matin S.A."/>
            <person name="Hoque S.M.E."/>
            <person name="Islam M.K."/>
            <person name="Roy D.K."/>
            <person name="Haider R."/>
            <person name="Moosa M.M."/>
            <person name="Elias S.M."/>
            <person name="Hasan A.M."/>
            <person name="Jahan S."/>
            <person name="Shafiuddin M."/>
            <person name="Mahmood N."/>
            <person name="Shommy N.S."/>
        </authorList>
    </citation>
    <scope>NUCLEOTIDE SEQUENCE [LARGE SCALE GENOMIC DNA]</scope>
    <source>
        <strain evidence="7">cv. O-4</strain>
    </source>
</reference>
<evidence type="ECO:0000313" key="6">
    <source>
        <dbReference type="EMBL" id="OMO72373.1"/>
    </source>
</evidence>
<dbReference type="AlphaFoldDB" id="A0A1R3HPW7"/>
<comment type="caution">
    <text evidence="6">The sequence shown here is derived from an EMBL/GenBank/DDBJ whole genome shotgun (WGS) entry which is preliminary data.</text>
</comment>
<comment type="similarity">
    <text evidence="1">Belongs to the 2S seed storage albumins family.</text>
</comment>
<dbReference type="Gene3D" id="1.10.110.10">
    <property type="entry name" value="Plant lipid-transfer and hydrophobic proteins"/>
    <property type="match status" value="1"/>
</dbReference>
<evidence type="ECO:0000256" key="4">
    <source>
        <dbReference type="SAM" id="SignalP"/>
    </source>
</evidence>
<feature type="chain" id="PRO_5012729295" description="Bifunctional inhibitor/plant lipid transfer protein/seed storage helical domain-containing protein" evidence="4">
    <location>
        <begin position="22"/>
        <end position="141"/>
    </location>
</feature>